<feature type="domain" description="Cytochrome oxidase subunit II copper A binding" evidence="1">
    <location>
        <begin position="1"/>
        <end position="69"/>
    </location>
</feature>
<reference evidence="2 3" key="1">
    <citation type="submission" date="2020-08" db="EMBL/GenBank/DDBJ databases">
        <title>Genomic Encyclopedia of Type Strains, Phase IV (KMG-V): Genome sequencing to study the core and pangenomes of soil and plant-associated prokaryotes.</title>
        <authorList>
            <person name="Whitman W."/>
        </authorList>
    </citation>
    <scope>NUCLEOTIDE SEQUENCE [LARGE SCALE GENOMIC DNA]</scope>
    <source>
        <strain evidence="2 3">X5P2</strain>
    </source>
</reference>
<dbReference type="Gene3D" id="2.60.40.420">
    <property type="entry name" value="Cupredoxins - blue copper proteins"/>
    <property type="match status" value="1"/>
</dbReference>
<evidence type="ECO:0000313" key="3">
    <source>
        <dbReference type="Proteomes" id="UP000535182"/>
    </source>
</evidence>
<dbReference type="GO" id="GO:0005507">
    <property type="term" value="F:copper ion binding"/>
    <property type="evidence" value="ECO:0007669"/>
    <property type="project" value="InterPro"/>
</dbReference>
<organism evidence="2 3">
    <name type="scientific">Tunturiibacter gelidiferens</name>
    <dbReference type="NCBI Taxonomy" id="3069689"/>
    <lineage>
        <taxon>Bacteria</taxon>
        <taxon>Pseudomonadati</taxon>
        <taxon>Acidobacteriota</taxon>
        <taxon>Terriglobia</taxon>
        <taxon>Terriglobales</taxon>
        <taxon>Acidobacteriaceae</taxon>
        <taxon>Tunturiibacter</taxon>
    </lineage>
</organism>
<keyword evidence="3" id="KW-1185">Reference proteome</keyword>
<dbReference type="GO" id="GO:0004129">
    <property type="term" value="F:cytochrome-c oxidase activity"/>
    <property type="evidence" value="ECO:0007669"/>
    <property type="project" value="InterPro"/>
</dbReference>
<dbReference type="InterPro" id="IPR002429">
    <property type="entry name" value="CcO_II-like_C"/>
</dbReference>
<dbReference type="GO" id="GO:0016020">
    <property type="term" value="C:membrane"/>
    <property type="evidence" value="ECO:0007669"/>
    <property type="project" value="InterPro"/>
</dbReference>
<dbReference type="PROSITE" id="PS50857">
    <property type="entry name" value="COX2_CUA"/>
    <property type="match status" value="1"/>
</dbReference>
<sequence length="69" mass="7553">MASFLPPIVISVPPHSLRINAFNLNAKMKDGEFNDVFLTPDQVGDFKTDCGVYCGAGHKTMSMTVHVIQ</sequence>
<dbReference type="SUPFAM" id="SSF49503">
    <property type="entry name" value="Cupredoxins"/>
    <property type="match status" value="1"/>
</dbReference>
<evidence type="ECO:0000259" key="1">
    <source>
        <dbReference type="PROSITE" id="PS50857"/>
    </source>
</evidence>
<evidence type="ECO:0000313" key="2">
    <source>
        <dbReference type="EMBL" id="MBB5327796.1"/>
    </source>
</evidence>
<proteinExistence type="predicted"/>
<name>A0A9X0QC68_9BACT</name>
<protein>
    <submittedName>
        <fullName evidence="2">Heme/copper-type cytochrome/quinol oxidase subunit 2</fullName>
    </submittedName>
</protein>
<comment type="caution">
    <text evidence="2">The sequence shown here is derived from an EMBL/GenBank/DDBJ whole genome shotgun (WGS) entry which is preliminary data.</text>
</comment>
<dbReference type="Proteomes" id="UP000535182">
    <property type="component" value="Unassembled WGS sequence"/>
</dbReference>
<dbReference type="InterPro" id="IPR008972">
    <property type="entry name" value="Cupredoxin"/>
</dbReference>
<dbReference type="AlphaFoldDB" id="A0A9X0QC68"/>
<gene>
    <name evidence="2" type="ORF">HDF14_001402</name>
</gene>
<accession>A0A9X0QC68</accession>
<dbReference type="EMBL" id="JACHEB010000003">
    <property type="protein sequence ID" value="MBB5327796.1"/>
    <property type="molecule type" value="Genomic_DNA"/>
</dbReference>